<dbReference type="EMBL" id="JAUEPN010000015">
    <property type="protein sequence ID" value="KAK3290165.1"/>
    <property type="molecule type" value="Genomic_DNA"/>
</dbReference>
<evidence type="ECO:0000259" key="2">
    <source>
        <dbReference type="PROSITE" id="PS51340"/>
    </source>
</evidence>
<feature type="region of interest" description="Disordered" evidence="1">
    <location>
        <begin position="99"/>
        <end position="133"/>
    </location>
</feature>
<comment type="caution">
    <text evidence="3">The sequence shown here is derived from an EMBL/GenBank/DDBJ whole genome shotgun (WGS) entry which is preliminary data.</text>
</comment>
<accession>A0AAE0LMC6</accession>
<keyword evidence="3" id="KW-0418">Kinase</keyword>
<dbReference type="GO" id="GO:0030170">
    <property type="term" value="F:pyridoxal phosphate binding"/>
    <property type="evidence" value="ECO:0007669"/>
    <property type="project" value="InterPro"/>
</dbReference>
<dbReference type="GO" id="GO:0016301">
    <property type="term" value="F:kinase activity"/>
    <property type="evidence" value="ECO:0007669"/>
    <property type="project" value="UniProtKB-KW"/>
</dbReference>
<feature type="domain" description="MOSC" evidence="2">
    <location>
        <begin position="17"/>
        <end position="204"/>
    </location>
</feature>
<dbReference type="PROSITE" id="PS51340">
    <property type="entry name" value="MOSC"/>
    <property type="match status" value="1"/>
</dbReference>
<dbReference type="Proteomes" id="UP001278766">
    <property type="component" value="Unassembled WGS sequence"/>
</dbReference>
<dbReference type="GeneID" id="87842765"/>
<dbReference type="RefSeq" id="XP_062653679.1">
    <property type="nucleotide sequence ID" value="XM_062805817.1"/>
</dbReference>
<name>A0AAE0LMC6_9PEZI</name>
<reference evidence="3" key="2">
    <citation type="submission" date="2023-06" db="EMBL/GenBank/DDBJ databases">
        <authorList>
            <consortium name="Lawrence Berkeley National Laboratory"/>
            <person name="Haridas S."/>
            <person name="Hensen N."/>
            <person name="Bonometti L."/>
            <person name="Westerberg I."/>
            <person name="Brannstrom I.O."/>
            <person name="Guillou S."/>
            <person name="Cros-Aarteil S."/>
            <person name="Calhoun S."/>
            <person name="Kuo A."/>
            <person name="Mondo S."/>
            <person name="Pangilinan J."/>
            <person name="Riley R."/>
            <person name="Labutti K."/>
            <person name="Andreopoulos B."/>
            <person name="Lipzen A."/>
            <person name="Chen C."/>
            <person name="Yanf M."/>
            <person name="Daum C."/>
            <person name="Ng V."/>
            <person name="Clum A."/>
            <person name="Steindorff A."/>
            <person name="Ohm R."/>
            <person name="Martin F."/>
            <person name="Silar P."/>
            <person name="Natvig D."/>
            <person name="Lalanne C."/>
            <person name="Gautier V."/>
            <person name="Ament-Velasquez S.L."/>
            <person name="Kruys A."/>
            <person name="Hutchinson M.I."/>
            <person name="Powell A.J."/>
            <person name="Barry K."/>
            <person name="Miller A.N."/>
            <person name="Grigoriev I.V."/>
            <person name="Debuchy R."/>
            <person name="Gladieux P."/>
            <person name="Thoren M.H."/>
            <person name="Johannesson H."/>
        </authorList>
    </citation>
    <scope>NUCLEOTIDE SEQUENCE</scope>
    <source>
        <strain evidence="3">CBS 168.71</strain>
    </source>
</reference>
<dbReference type="Gene3D" id="2.40.33.20">
    <property type="entry name" value="PK beta-barrel domain-like"/>
    <property type="match status" value="1"/>
</dbReference>
<organism evidence="3 4">
    <name type="scientific">Chaetomium fimeti</name>
    <dbReference type="NCBI Taxonomy" id="1854472"/>
    <lineage>
        <taxon>Eukaryota</taxon>
        <taxon>Fungi</taxon>
        <taxon>Dikarya</taxon>
        <taxon>Ascomycota</taxon>
        <taxon>Pezizomycotina</taxon>
        <taxon>Sordariomycetes</taxon>
        <taxon>Sordariomycetidae</taxon>
        <taxon>Sordariales</taxon>
        <taxon>Chaetomiaceae</taxon>
        <taxon>Chaetomium</taxon>
    </lineage>
</organism>
<dbReference type="InterPro" id="IPR011037">
    <property type="entry name" value="Pyrv_Knase-like_insert_dom_sf"/>
</dbReference>
<dbReference type="PANTHER" id="PTHR36930:SF1">
    <property type="entry name" value="MOSC DOMAIN-CONTAINING PROTEIN"/>
    <property type="match status" value="1"/>
</dbReference>
<protein>
    <submittedName>
        <fullName evidence="3">Pyruvate kinase-like protein</fullName>
    </submittedName>
</protein>
<evidence type="ECO:0000313" key="3">
    <source>
        <dbReference type="EMBL" id="KAK3290165.1"/>
    </source>
</evidence>
<dbReference type="SUPFAM" id="SSF50800">
    <property type="entry name" value="PK beta-barrel domain-like"/>
    <property type="match status" value="2"/>
</dbReference>
<proteinExistence type="predicted"/>
<dbReference type="PANTHER" id="PTHR36930">
    <property type="entry name" value="METAL-SULFUR CLUSTER BIOSYNTHESIS PROTEINS YUAD-RELATED"/>
    <property type="match status" value="1"/>
</dbReference>
<evidence type="ECO:0000313" key="4">
    <source>
        <dbReference type="Proteomes" id="UP001278766"/>
    </source>
</evidence>
<feature type="compositionally biased region" description="Low complexity" evidence="1">
    <location>
        <begin position="107"/>
        <end position="127"/>
    </location>
</feature>
<reference evidence="3" key="1">
    <citation type="journal article" date="2023" name="Mol. Phylogenet. Evol.">
        <title>Genome-scale phylogeny and comparative genomics of the fungal order Sordariales.</title>
        <authorList>
            <person name="Hensen N."/>
            <person name="Bonometti L."/>
            <person name="Westerberg I."/>
            <person name="Brannstrom I.O."/>
            <person name="Guillou S."/>
            <person name="Cros-Aarteil S."/>
            <person name="Calhoun S."/>
            <person name="Haridas S."/>
            <person name="Kuo A."/>
            <person name="Mondo S."/>
            <person name="Pangilinan J."/>
            <person name="Riley R."/>
            <person name="LaButti K."/>
            <person name="Andreopoulos B."/>
            <person name="Lipzen A."/>
            <person name="Chen C."/>
            <person name="Yan M."/>
            <person name="Daum C."/>
            <person name="Ng V."/>
            <person name="Clum A."/>
            <person name="Steindorff A."/>
            <person name="Ohm R.A."/>
            <person name="Martin F."/>
            <person name="Silar P."/>
            <person name="Natvig D.O."/>
            <person name="Lalanne C."/>
            <person name="Gautier V."/>
            <person name="Ament-Velasquez S.L."/>
            <person name="Kruys A."/>
            <person name="Hutchinson M.I."/>
            <person name="Powell A.J."/>
            <person name="Barry K."/>
            <person name="Miller A.N."/>
            <person name="Grigoriev I.V."/>
            <person name="Debuchy R."/>
            <person name="Gladieux P."/>
            <person name="Hiltunen Thoren M."/>
            <person name="Johannesson H."/>
        </authorList>
    </citation>
    <scope>NUCLEOTIDE SEQUENCE</scope>
    <source>
        <strain evidence="3">CBS 168.71</strain>
    </source>
</reference>
<keyword evidence="3" id="KW-0808">Transferase</keyword>
<keyword evidence="4" id="KW-1185">Reference proteome</keyword>
<dbReference type="InterPro" id="IPR052716">
    <property type="entry name" value="MOSC_domain"/>
</dbReference>
<dbReference type="AlphaFoldDB" id="A0AAE0LMC6"/>
<evidence type="ECO:0000256" key="1">
    <source>
        <dbReference type="SAM" id="MobiDB-lite"/>
    </source>
</evidence>
<gene>
    <name evidence="3" type="ORF">B0H64DRAFT_427900</name>
</gene>
<keyword evidence="3" id="KW-0670">Pyruvate</keyword>
<sequence>MSVHALALSASHQFTKTLVPEVNLLAGLGVEGDCHLGVTVQHRSRLHISPPPPNLRQVHLIPKEILDACDVAPGQMGENVTTIGIDLLALGKGTKLHFLPPPPTPTTPSTTTTTITTNTTTTTPASTTDEDDNATATTLQTPHAVVVIQGLRNPCPQIDRFRAGLKEQFIVRDGERRIVGRTAGVMGTVEAGGLVEGGGEVLGCV</sequence>
<dbReference type="GO" id="GO:0030151">
    <property type="term" value="F:molybdenum ion binding"/>
    <property type="evidence" value="ECO:0007669"/>
    <property type="project" value="InterPro"/>
</dbReference>
<dbReference type="InterPro" id="IPR005302">
    <property type="entry name" value="MoCF_Sase_C"/>
</dbReference>